<dbReference type="RefSeq" id="WP_307495234.1">
    <property type="nucleotide sequence ID" value="NZ_JAUSTN010000006.1"/>
</dbReference>
<feature type="transmembrane region" description="Helical" evidence="9">
    <location>
        <begin position="78"/>
        <end position="95"/>
    </location>
</feature>
<dbReference type="InterPro" id="IPR004685">
    <property type="entry name" value="Brnchd-chn_aa_trnsp_Livcs"/>
</dbReference>
<keyword evidence="11" id="KW-1185">Reference proteome</keyword>
<evidence type="ECO:0000256" key="9">
    <source>
        <dbReference type="RuleBase" id="RU362122"/>
    </source>
</evidence>
<feature type="transmembrane region" description="Helical" evidence="9">
    <location>
        <begin position="183"/>
        <end position="202"/>
    </location>
</feature>
<evidence type="ECO:0000256" key="2">
    <source>
        <dbReference type="ARBA" id="ARBA00008540"/>
    </source>
</evidence>
<comment type="caution">
    <text evidence="10">The sequence shown here is derived from an EMBL/GenBank/DDBJ whole genome shotgun (WGS) entry which is preliminary data.</text>
</comment>
<sequence length="432" mass="46497">MKDKRNILFSGFALFSMFFGAGNLLFPPVLGRNVGYQFIPASLGFLTTGVGLVMLGVIATVRAGGTIDNIANKIGEKFSSVFGTIILIAIGPGLAIPRTAATTYEIFQGSILEDLNPLISSLIFFAIVLFFVLRPKKIVNSLGKFLTPILLIVLGLIIFKAISSPLGPLKNFELKSVFTSSFIEGYQTMDALAALVFTKIIIDGYRNEGIKDEKIILSSTVKSAIIAAIGLSIIYSGLLYMGATASSLNLAEMGRSEFLIYTTRELLGYWGNLILAIAMSLACLTTAIGLTATVGEFFNNLTKGKLPYSLVVIISSLFSGFFAVTGVDSIVAVSAPILSSLYPVVIVLIFSSIFKEVLGKRSTQIGAVIGAIIPSLGIISGIFGKEIEPYFFIRRLLPESFGPFVWVIPSIILAIIFTIFKIGEKDIKKETI</sequence>
<keyword evidence="3 9" id="KW-0813">Transport</keyword>
<keyword evidence="4" id="KW-1003">Cell membrane</keyword>
<evidence type="ECO:0000256" key="5">
    <source>
        <dbReference type="ARBA" id="ARBA00022692"/>
    </source>
</evidence>
<gene>
    <name evidence="10" type="ORF">J2S72_001375</name>
</gene>
<evidence type="ECO:0000256" key="8">
    <source>
        <dbReference type="ARBA" id="ARBA00023136"/>
    </source>
</evidence>
<feature type="transmembrane region" description="Helical" evidence="9">
    <location>
        <begin position="306"/>
        <end position="324"/>
    </location>
</feature>
<feature type="transmembrane region" description="Helical" evidence="9">
    <location>
        <begin position="115"/>
        <end position="133"/>
    </location>
</feature>
<feature type="transmembrane region" description="Helical" evidence="9">
    <location>
        <begin position="365"/>
        <end position="384"/>
    </location>
</feature>
<evidence type="ECO:0000256" key="6">
    <source>
        <dbReference type="ARBA" id="ARBA00022970"/>
    </source>
</evidence>
<proteinExistence type="inferred from homology"/>
<comment type="similarity">
    <text evidence="2 9">Belongs to the branched chain amino acid transporter family.</text>
</comment>
<feature type="transmembrane region" description="Helical" evidence="9">
    <location>
        <begin position="145"/>
        <end position="163"/>
    </location>
</feature>
<dbReference type="Pfam" id="PF05525">
    <property type="entry name" value="Branch_AA_trans"/>
    <property type="match status" value="1"/>
</dbReference>
<feature type="transmembrane region" description="Helical" evidence="9">
    <location>
        <begin position="404"/>
        <end position="423"/>
    </location>
</feature>
<feature type="transmembrane region" description="Helical" evidence="9">
    <location>
        <begin position="38"/>
        <end position="58"/>
    </location>
</feature>
<evidence type="ECO:0000256" key="7">
    <source>
        <dbReference type="ARBA" id="ARBA00022989"/>
    </source>
</evidence>
<feature type="transmembrane region" description="Helical" evidence="9">
    <location>
        <begin position="7"/>
        <end position="26"/>
    </location>
</feature>
<dbReference type="EMBL" id="JAUSTN010000006">
    <property type="protein sequence ID" value="MDQ0275350.1"/>
    <property type="molecule type" value="Genomic_DNA"/>
</dbReference>
<name>A0ABU0AVS1_9FIRM</name>
<keyword evidence="5 9" id="KW-0812">Transmembrane</keyword>
<dbReference type="PANTHER" id="PTHR30588:SF0">
    <property type="entry name" value="BRANCHED-CHAIN AMINO ACID PERMEASE BRNQ"/>
    <property type="match status" value="1"/>
</dbReference>
<evidence type="ECO:0000313" key="11">
    <source>
        <dbReference type="Proteomes" id="UP001236559"/>
    </source>
</evidence>
<comment type="subcellular location">
    <subcellularLocation>
        <location evidence="1 9">Cell membrane</location>
        <topology evidence="1 9">Multi-pass membrane protein</topology>
    </subcellularLocation>
</comment>
<keyword evidence="6 9" id="KW-0029">Amino-acid transport</keyword>
<comment type="function">
    <text evidence="9">Component of the transport system for branched-chain amino acids.</text>
</comment>
<reference evidence="10 11" key="1">
    <citation type="submission" date="2023-07" db="EMBL/GenBank/DDBJ databases">
        <title>Genomic Encyclopedia of Type Strains, Phase IV (KMG-IV): sequencing the most valuable type-strain genomes for metagenomic binning, comparative biology and taxonomic classification.</title>
        <authorList>
            <person name="Goeker M."/>
        </authorList>
    </citation>
    <scope>NUCLEOTIDE SEQUENCE [LARGE SCALE GENOMIC DNA]</scope>
    <source>
        <strain evidence="10 11">DSM 22616</strain>
    </source>
</reference>
<accession>A0ABU0AVS1</accession>
<feature type="transmembrane region" description="Helical" evidence="9">
    <location>
        <begin position="223"/>
        <end position="243"/>
    </location>
</feature>
<evidence type="ECO:0000256" key="1">
    <source>
        <dbReference type="ARBA" id="ARBA00004651"/>
    </source>
</evidence>
<dbReference type="Proteomes" id="UP001236559">
    <property type="component" value="Unassembled WGS sequence"/>
</dbReference>
<protein>
    <recommendedName>
        <fullName evidence="9">Branched-chain amino acid transport system carrier protein</fullName>
    </recommendedName>
</protein>
<evidence type="ECO:0000256" key="4">
    <source>
        <dbReference type="ARBA" id="ARBA00022475"/>
    </source>
</evidence>
<dbReference type="NCBIfam" id="TIGR00796">
    <property type="entry name" value="livcs"/>
    <property type="match status" value="1"/>
</dbReference>
<feature type="transmembrane region" description="Helical" evidence="9">
    <location>
        <begin position="330"/>
        <end position="353"/>
    </location>
</feature>
<organism evidence="10 11">
    <name type="scientific">Peptoniphilus koenoeneniae</name>
    <dbReference type="NCBI Taxonomy" id="507751"/>
    <lineage>
        <taxon>Bacteria</taxon>
        <taxon>Bacillati</taxon>
        <taxon>Bacillota</taxon>
        <taxon>Tissierellia</taxon>
        <taxon>Tissierellales</taxon>
        <taxon>Peptoniphilaceae</taxon>
        <taxon>Peptoniphilus</taxon>
    </lineage>
</organism>
<evidence type="ECO:0000256" key="3">
    <source>
        <dbReference type="ARBA" id="ARBA00022448"/>
    </source>
</evidence>
<feature type="transmembrane region" description="Helical" evidence="9">
    <location>
        <begin position="269"/>
        <end position="294"/>
    </location>
</feature>
<keyword evidence="8 9" id="KW-0472">Membrane</keyword>
<keyword evidence="7 9" id="KW-1133">Transmembrane helix</keyword>
<dbReference type="PANTHER" id="PTHR30588">
    <property type="entry name" value="BRANCHED-CHAIN AMINO ACID TRANSPORT SYSTEM 2 CARRIER PROTEIN"/>
    <property type="match status" value="1"/>
</dbReference>
<evidence type="ECO:0000313" key="10">
    <source>
        <dbReference type="EMBL" id="MDQ0275350.1"/>
    </source>
</evidence>